<feature type="region of interest" description="Disordered" evidence="1">
    <location>
        <begin position="1"/>
        <end position="25"/>
    </location>
</feature>
<proteinExistence type="predicted"/>
<evidence type="ECO:0000313" key="2">
    <source>
        <dbReference type="EMBL" id="WWC89687.1"/>
    </source>
</evidence>
<dbReference type="GeneID" id="91095282"/>
<evidence type="ECO:0000256" key="1">
    <source>
        <dbReference type="SAM" id="MobiDB-lite"/>
    </source>
</evidence>
<organism evidence="2 3">
    <name type="scientific">Kwoniella dendrophila CBS 6074</name>
    <dbReference type="NCBI Taxonomy" id="1295534"/>
    <lineage>
        <taxon>Eukaryota</taxon>
        <taxon>Fungi</taxon>
        <taxon>Dikarya</taxon>
        <taxon>Basidiomycota</taxon>
        <taxon>Agaricomycotina</taxon>
        <taxon>Tremellomycetes</taxon>
        <taxon>Tremellales</taxon>
        <taxon>Cryptococcaceae</taxon>
        <taxon>Kwoniella</taxon>
    </lineage>
</organism>
<evidence type="ECO:0000313" key="3">
    <source>
        <dbReference type="Proteomes" id="UP001355207"/>
    </source>
</evidence>
<dbReference type="AlphaFoldDB" id="A0AAX4JWE1"/>
<accession>A0AAX4JWE1</accession>
<gene>
    <name evidence="2" type="ORF">L201_004612</name>
</gene>
<sequence>MVSSTAEHNNKENYDSDQDEGLNGDENTILKDKAKIVKNANSQVLGKVQLINWRNSVLPDCWGAGGHMYRSNSVINVNTWLYEKQDHLQMNTQSNYYIIYCVCCGQN</sequence>
<reference evidence="2 3" key="1">
    <citation type="submission" date="2024-01" db="EMBL/GenBank/DDBJ databases">
        <title>Comparative genomics of Cryptococcus and Kwoniella reveals pathogenesis evolution and contrasting modes of karyotype evolution via chromosome fusion or intercentromeric recombination.</title>
        <authorList>
            <person name="Coelho M.A."/>
            <person name="David-Palma M."/>
            <person name="Shea T."/>
            <person name="Bowers K."/>
            <person name="McGinley-Smith S."/>
            <person name="Mohammad A.W."/>
            <person name="Gnirke A."/>
            <person name="Yurkov A.M."/>
            <person name="Nowrousian M."/>
            <person name="Sun S."/>
            <person name="Cuomo C.A."/>
            <person name="Heitman J."/>
        </authorList>
    </citation>
    <scope>NUCLEOTIDE SEQUENCE [LARGE SCALE GENOMIC DNA]</scope>
    <source>
        <strain evidence="2 3">CBS 6074</strain>
    </source>
</reference>
<dbReference type="RefSeq" id="XP_066076450.1">
    <property type="nucleotide sequence ID" value="XM_066220353.1"/>
</dbReference>
<protein>
    <submittedName>
        <fullName evidence="2">Uncharacterized protein</fullName>
    </submittedName>
</protein>
<keyword evidence="3" id="KW-1185">Reference proteome</keyword>
<name>A0AAX4JWE1_9TREE</name>
<dbReference type="EMBL" id="CP144103">
    <property type="protein sequence ID" value="WWC89687.1"/>
    <property type="molecule type" value="Genomic_DNA"/>
</dbReference>
<dbReference type="Proteomes" id="UP001355207">
    <property type="component" value="Chromosome 6"/>
</dbReference>